<evidence type="ECO:0000256" key="4">
    <source>
        <dbReference type="ARBA" id="ARBA00022989"/>
    </source>
</evidence>
<dbReference type="SUPFAM" id="SSF58104">
    <property type="entry name" value="Methyl-accepting chemotaxis protein (MCP) signaling domain"/>
    <property type="match status" value="1"/>
</dbReference>
<keyword evidence="3 9" id="KW-0812">Transmembrane</keyword>
<comment type="similarity">
    <text evidence="7">Belongs to the methyl-accepting chemotaxis (MCP) protein family.</text>
</comment>
<protein>
    <submittedName>
        <fullName evidence="12">Methyl-accepting chemotaxis protein</fullName>
    </submittedName>
</protein>
<dbReference type="PROSITE" id="PS50885">
    <property type="entry name" value="HAMP"/>
    <property type="match status" value="1"/>
</dbReference>
<accession>A0ABU5GYS9</accession>
<keyword evidence="5 9" id="KW-0472">Membrane</keyword>
<dbReference type="Pfam" id="PF00015">
    <property type="entry name" value="MCPsignal"/>
    <property type="match status" value="1"/>
</dbReference>
<sequence length="543" mass="59834">MLLKLYLAMGVVTLPLLLLHPLYVLPAVREQLHQDRVHAMRQVVEMAYGVLESYEARVRKGELTTVQAQAEAARLLQVLRYDNGAEYFWVNDLSTRLVMHPYLPAMLGKDLTDYQDVDGKRVFVDIVTLAREQGEGFIRYRATRPGEERALPKESYVKLFTPWGWVVGTGVYLEDIEREVVELQRRLVMAAFAALLLVGLVGLVFSRLVVRPIGALSEAARRVARGDLRFTVPVSSEDEVGQLGQAFNTMVTGIRETVRGIADVAVSTVADAERIRHSADILSHATREQCDQLQHLADAVQEMSRDLSQGAQRALNTAEAAANNGRVAKEGGETVDHASRKISEIVQVVQHSAQTVARLQASSEVVTQMLRLIQDVSNETNILAVNTAIEAARAGEHGKGFGVVASEVRKLAHRSHIVVLQIEQLLKQNQEDTSAAATLMRQGTAKVEEGMRLSSATGEALARIVTGVRDIHMKVGDMAAEGSRQSITGENISERIKSLSINSMESVAGVEQIAQAVVDLHAQAKQLWALSERFSSRNEKKRF</sequence>
<evidence type="ECO:0000256" key="8">
    <source>
        <dbReference type="PROSITE-ProRule" id="PRU00284"/>
    </source>
</evidence>
<evidence type="ECO:0000256" key="5">
    <source>
        <dbReference type="ARBA" id="ARBA00023136"/>
    </source>
</evidence>
<evidence type="ECO:0000256" key="2">
    <source>
        <dbReference type="ARBA" id="ARBA00022475"/>
    </source>
</evidence>
<evidence type="ECO:0000256" key="1">
    <source>
        <dbReference type="ARBA" id="ARBA00004651"/>
    </source>
</evidence>
<dbReference type="Pfam" id="PF17200">
    <property type="entry name" value="sCache_2"/>
    <property type="match status" value="1"/>
</dbReference>
<evidence type="ECO:0000256" key="3">
    <source>
        <dbReference type="ARBA" id="ARBA00022692"/>
    </source>
</evidence>
<gene>
    <name evidence="12" type="ORF">SYV04_08180</name>
</gene>
<dbReference type="Gene3D" id="6.10.340.10">
    <property type="match status" value="1"/>
</dbReference>
<dbReference type="InterPro" id="IPR003660">
    <property type="entry name" value="HAMP_dom"/>
</dbReference>
<dbReference type="SMART" id="SM00304">
    <property type="entry name" value="HAMP"/>
    <property type="match status" value="1"/>
</dbReference>
<organism evidence="12 13">
    <name type="scientific">Hyalangium rubrum</name>
    <dbReference type="NCBI Taxonomy" id="3103134"/>
    <lineage>
        <taxon>Bacteria</taxon>
        <taxon>Pseudomonadati</taxon>
        <taxon>Myxococcota</taxon>
        <taxon>Myxococcia</taxon>
        <taxon>Myxococcales</taxon>
        <taxon>Cystobacterineae</taxon>
        <taxon>Archangiaceae</taxon>
        <taxon>Hyalangium</taxon>
    </lineage>
</organism>
<dbReference type="InterPro" id="IPR004089">
    <property type="entry name" value="MCPsignal_dom"/>
</dbReference>
<feature type="transmembrane region" description="Helical" evidence="9">
    <location>
        <begin position="187"/>
        <end position="210"/>
    </location>
</feature>
<dbReference type="EMBL" id="JAXIVS010000002">
    <property type="protein sequence ID" value="MDY7226358.1"/>
    <property type="molecule type" value="Genomic_DNA"/>
</dbReference>
<dbReference type="Gene3D" id="1.10.287.950">
    <property type="entry name" value="Methyl-accepting chemotaxis protein"/>
    <property type="match status" value="1"/>
</dbReference>
<evidence type="ECO:0000313" key="12">
    <source>
        <dbReference type="EMBL" id="MDY7226358.1"/>
    </source>
</evidence>
<dbReference type="SMART" id="SM00283">
    <property type="entry name" value="MA"/>
    <property type="match status" value="1"/>
</dbReference>
<dbReference type="SMART" id="SM01049">
    <property type="entry name" value="Cache_2"/>
    <property type="match status" value="1"/>
</dbReference>
<evidence type="ECO:0000313" key="13">
    <source>
        <dbReference type="Proteomes" id="UP001291309"/>
    </source>
</evidence>
<comment type="subcellular location">
    <subcellularLocation>
        <location evidence="1">Cell membrane</location>
        <topology evidence="1">Multi-pass membrane protein</topology>
    </subcellularLocation>
</comment>
<keyword evidence="13" id="KW-1185">Reference proteome</keyword>
<feature type="domain" description="Methyl-accepting transducer" evidence="10">
    <location>
        <begin position="264"/>
        <end position="500"/>
    </location>
</feature>
<proteinExistence type="inferred from homology"/>
<dbReference type="Gene3D" id="3.30.450.20">
    <property type="entry name" value="PAS domain"/>
    <property type="match status" value="1"/>
</dbReference>
<reference evidence="12 13" key="1">
    <citation type="submission" date="2023-12" db="EMBL/GenBank/DDBJ databases">
        <title>the genome sequence of Hyalangium sp. s54d21.</title>
        <authorList>
            <person name="Zhang X."/>
        </authorList>
    </citation>
    <scope>NUCLEOTIDE SEQUENCE [LARGE SCALE GENOMIC DNA]</scope>
    <source>
        <strain evidence="13">s54d21</strain>
    </source>
</reference>
<dbReference type="PANTHER" id="PTHR32089:SF112">
    <property type="entry name" value="LYSOZYME-LIKE PROTEIN-RELATED"/>
    <property type="match status" value="1"/>
</dbReference>
<evidence type="ECO:0000259" key="11">
    <source>
        <dbReference type="PROSITE" id="PS50885"/>
    </source>
</evidence>
<feature type="transmembrane region" description="Helical" evidence="9">
    <location>
        <begin position="6"/>
        <end position="25"/>
    </location>
</feature>
<dbReference type="InterPro" id="IPR033480">
    <property type="entry name" value="sCache_2"/>
</dbReference>
<dbReference type="Proteomes" id="UP001291309">
    <property type="component" value="Unassembled WGS sequence"/>
</dbReference>
<keyword evidence="6 8" id="KW-0807">Transducer</keyword>
<feature type="domain" description="HAMP" evidence="11">
    <location>
        <begin position="207"/>
        <end position="259"/>
    </location>
</feature>
<dbReference type="RefSeq" id="WP_321545077.1">
    <property type="nucleotide sequence ID" value="NZ_JAXIVS010000002.1"/>
</dbReference>
<dbReference type="CDD" id="cd06225">
    <property type="entry name" value="HAMP"/>
    <property type="match status" value="1"/>
</dbReference>
<evidence type="ECO:0000256" key="6">
    <source>
        <dbReference type="ARBA" id="ARBA00023224"/>
    </source>
</evidence>
<dbReference type="PROSITE" id="PS50111">
    <property type="entry name" value="CHEMOTAXIS_TRANSDUC_2"/>
    <property type="match status" value="1"/>
</dbReference>
<evidence type="ECO:0000256" key="9">
    <source>
        <dbReference type="SAM" id="Phobius"/>
    </source>
</evidence>
<dbReference type="Pfam" id="PF00672">
    <property type="entry name" value="HAMP"/>
    <property type="match status" value="1"/>
</dbReference>
<dbReference type="PANTHER" id="PTHR32089">
    <property type="entry name" value="METHYL-ACCEPTING CHEMOTAXIS PROTEIN MCPB"/>
    <property type="match status" value="1"/>
</dbReference>
<evidence type="ECO:0000259" key="10">
    <source>
        <dbReference type="PROSITE" id="PS50111"/>
    </source>
</evidence>
<name>A0ABU5GYS9_9BACT</name>
<keyword evidence="2" id="KW-1003">Cell membrane</keyword>
<keyword evidence="4 9" id="KW-1133">Transmembrane helix</keyword>
<evidence type="ECO:0000256" key="7">
    <source>
        <dbReference type="ARBA" id="ARBA00029447"/>
    </source>
</evidence>
<comment type="caution">
    <text evidence="12">The sequence shown here is derived from an EMBL/GenBank/DDBJ whole genome shotgun (WGS) entry which is preliminary data.</text>
</comment>